<dbReference type="PANTHER" id="PTHR33529:SF2">
    <property type="entry name" value="LIPOPOLYSACCHARIDE EXPORT SYSTEM PERMEASE PROTEIN LPTG"/>
    <property type="match status" value="1"/>
</dbReference>
<sequence>MILFRYFSRRFLITFGSTFAVFLLLNGFIDLVEQGRRFARTEAGFAQILGLTLLNLPQALYQMLPLITVLSAIALFLGLSRSSELVVTRAAGRSALRAFLGPLLMTLMIGLVAVAVFNPIVAATLKEYEDRSSGLRQDPSSILAISDDGLWLRQGDADRQTVIRAEATNLDGTVLQDVTFITFTQAGGPVRRIEAATAQLVEGAWELTQAKAWPLSDGRVAEQWATTHPTLRIPSTLSADQIRDSFGTPSSIPIWDLPAFINRLEAAGFSALRHRVWFQMELAQPLFLCAMMLIAAGFTMRHQRGRRVGLLVLTAVILSFGLYFLRNFAQILGDNGQIPVALAAWAPPLAGIAASLGLLLHLEDG</sequence>
<evidence type="ECO:0000256" key="5">
    <source>
        <dbReference type="ARBA" id="ARBA00023136"/>
    </source>
</evidence>
<comment type="subcellular location">
    <subcellularLocation>
        <location evidence="1">Cell membrane</location>
        <topology evidence="1">Multi-pass membrane protein</topology>
    </subcellularLocation>
</comment>
<reference evidence="8" key="1">
    <citation type="submission" date="2018-05" db="EMBL/GenBank/DDBJ databases">
        <authorList>
            <person name="Du Z."/>
            <person name="Wang X."/>
        </authorList>
    </citation>
    <scope>NUCLEOTIDE SEQUENCE [LARGE SCALE GENOMIC DNA]</scope>
    <source>
        <strain evidence="8">WDS4C29</strain>
    </source>
</reference>
<dbReference type="Pfam" id="PF03739">
    <property type="entry name" value="LptF_LptG"/>
    <property type="match status" value="1"/>
</dbReference>
<evidence type="ECO:0000256" key="6">
    <source>
        <dbReference type="SAM" id="Phobius"/>
    </source>
</evidence>
<name>A0A2V1P8T4_9RHOB</name>
<evidence type="ECO:0000256" key="4">
    <source>
        <dbReference type="ARBA" id="ARBA00022989"/>
    </source>
</evidence>
<keyword evidence="4 6" id="KW-1133">Transmembrane helix</keyword>
<dbReference type="NCBIfam" id="TIGR04408">
    <property type="entry name" value="LptG_lptG"/>
    <property type="match status" value="1"/>
</dbReference>
<evidence type="ECO:0000256" key="2">
    <source>
        <dbReference type="ARBA" id="ARBA00022475"/>
    </source>
</evidence>
<evidence type="ECO:0000313" key="8">
    <source>
        <dbReference type="Proteomes" id="UP000245293"/>
    </source>
</evidence>
<dbReference type="OrthoDB" id="9798468at2"/>
<protein>
    <submittedName>
        <fullName evidence="7">LPS export ABC transporter permease LptG</fullName>
    </submittedName>
</protein>
<evidence type="ECO:0000313" key="7">
    <source>
        <dbReference type="EMBL" id="PWG18190.1"/>
    </source>
</evidence>
<keyword evidence="5 6" id="KW-0472">Membrane</keyword>
<accession>A0A2V1P8T4</accession>
<proteinExistence type="predicted"/>
<gene>
    <name evidence="7" type="primary">lptG</name>
    <name evidence="7" type="ORF">DFK10_02765</name>
</gene>
<keyword evidence="2" id="KW-1003">Cell membrane</keyword>
<feature type="transmembrane region" description="Helical" evidence="6">
    <location>
        <begin position="12"/>
        <end position="29"/>
    </location>
</feature>
<dbReference type="Proteomes" id="UP000245293">
    <property type="component" value="Unassembled WGS sequence"/>
</dbReference>
<dbReference type="PANTHER" id="PTHR33529">
    <property type="entry name" value="SLR0882 PROTEIN-RELATED"/>
    <property type="match status" value="1"/>
</dbReference>
<organism evidence="7 8">
    <name type="scientific">Salibaculum griseiflavum</name>
    <dbReference type="NCBI Taxonomy" id="1914409"/>
    <lineage>
        <taxon>Bacteria</taxon>
        <taxon>Pseudomonadati</taxon>
        <taxon>Pseudomonadota</taxon>
        <taxon>Alphaproteobacteria</taxon>
        <taxon>Rhodobacterales</taxon>
        <taxon>Roseobacteraceae</taxon>
        <taxon>Salibaculum</taxon>
    </lineage>
</organism>
<dbReference type="GO" id="GO:0055085">
    <property type="term" value="P:transmembrane transport"/>
    <property type="evidence" value="ECO:0007669"/>
    <property type="project" value="InterPro"/>
</dbReference>
<dbReference type="GO" id="GO:0015920">
    <property type="term" value="P:lipopolysaccharide transport"/>
    <property type="evidence" value="ECO:0007669"/>
    <property type="project" value="TreeGrafter"/>
</dbReference>
<keyword evidence="8" id="KW-1185">Reference proteome</keyword>
<keyword evidence="3 6" id="KW-0812">Transmembrane</keyword>
<dbReference type="RefSeq" id="WP_109386336.1">
    <property type="nucleotide sequence ID" value="NZ_QETF01000002.1"/>
</dbReference>
<dbReference type="InterPro" id="IPR030923">
    <property type="entry name" value="LptG"/>
</dbReference>
<dbReference type="AlphaFoldDB" id="A0A2V1P8T4"/>
<feature type="transmembrane region" description="Helical" evidence="6">
    <location>
        <begin position="99"/>
        <end position="121"/>
    </location>
</feature>
<feature type="transmembrane region" description="Helical" evidence="6">
    <location>
        <begin position="338"/>
        <end position="360"/>
    </location>
</feature>
<dbReference type="EMBL" id="QETF01000002">
    <property type="protein sequence ID" value="PWG18190.1"/>
    <property type="molecule type" value="Genomic_DNA"/>
</dbReference>
<evidence type="ECO:0000256" key="1">
    <source>
        <dbReference type="ARBA" id="ARBA00004651"/>
    </source>
</evidence>
<feature type="transmembrane region" description="Helical" evidence="6">
    <location>
        <begin position="282"/>
        <end position="301"/>
    </location>
</feature>
<comment type="caution">
    <text evidence="7">The sequence shown here is derived from an EMBL/GenBank/DDBJ whole genome shotgun (WGS) entry which is preliminary data.</text>
</comment>
<dbReference type="GO" id="GO:0043190">
    <property type="term" value="C:ATP-binding cassette (ABC) transporter complex"/>
    <property type="evidence" value="ECO:0007669"/>
    <property type="project" value="InterPro"/>
</dbReference>
<feature type="transmembrane region" description="Helical" evidence="6">
    <location>
        <begin position="308"/>
        <end position="326"/>
    </location>
</feature>
<dbReference type="InterPro" id="IPR005495">
    <property type="entry name" value="LptG/LptF_permease"/>
</dbReference>
<evidence type="ECO:0000256" key="3">
    <source>
        <dbReference type="ARBA" id="ARBA00022692"/>
    </source>
</evidence>
<feature type="transmembrane region" description="Helical" evidence="6">
    <location>
        <begin position="59"/>
        <end position="79"/>
    </location>
</feature>